<evidence type="ECO:0000313" key="2">
    <source>
        <dbReference type="Proteomes" id="UP000203464"/>
    </source>
</evidence>
<dbReference type="EC" id="4.2.1.17" evidence="1"/>
<organism evidence="1 2">
    <name type="scientific">Octadecabacter ascidiaceicola</name>
    <dbReference type="NCBI Taxonomy" id="1655543"/>
    <lineage>
        <taxon>Bacteria</taxon>
        <taxon>Pseudomonadati</taxon>
        <taxon>Pseudomonadota</taxon>
        <taxon>Alphaproteobacteria</taxon>
        <taxon>Rhodobacterales</taxon>
        <taxon>Roseobacteraceae</taxon>
        <taxon>Octadecabacter</taxon>
    </lineage>
</organism>
<accession>A0A238KGC5</accession>
<dbReference type="PANTHER" id="PTHR11941:SF54">
    <property type="entry name" value="ENOYL-COA HYDRATASE, MITOCHONDRIAL"/>
    <property type="match status" value="1"/>
</dbReference>
<dbReference type="GO" id="GO:0004300">
    <property type="term" value="F:enoyl-CoA hydratase activity"/>
    <property type="evidence" value="ECO:0007669"/>
    <property type="project" value="UniProtKB-EC"/>
</dbReference>
<evidence type="ECO:0000313" key="1">
    <source>
        <dbReference type="EMBL" id="SMX41919.1"/>
    </source>
</evidence>
<reference evidence="2" key="1">
    <citation type="submission" date="2017-05" db="EMBL/GenBank/DDBJ databases">
        <authorList>
            <person name="Rodrigo-Torres L."/>
            <person name="Arahal R. D."/>
            <person name="Lucena T."/>
        </authorList>
    </citation>
    <scope>NUCLEOTIDE SEQUENCE [LARGE SCALE GENOMIC DNA]</scope>
    <source>
        <strain evidence="2">CECT 8868</strain>
    </source>
</reference>
<dbReference type="InterPro" id="IPR001753">
    <property type="entry name" value="Enoyl-CoA_hydra/iso"/>
</dbReference>
<keyword evidence="1" id="KW-0456">Lyase</keyword>
<dbReference type="PANTHER" id="PTHR11941">
    <property type="entry name" value="ENOYL-COA HYDRATASE-RELATED"/>
    <property type="match status" value="1"/>
</dbReference>
<keyword evidence="2" id="KW-1185">Reference proteome</keyword>
<dbReference type="CDD" id="cd06558">
    <property type="entry name" value="crotonase-like"/>
    <property type="match status" value="1"/>
</dbReference>
<dbReference type="GO" id="GO:0006635">
    <property type="term" value="P:fatty acid beta-oxidation"/>
    <property type="evidence" value="ECO:0007669"/>
    <property type="project" value="TreeGrafter"/>
</dbReference>
<sequence length="201" mass="20865">MIEATVTDGRLTLKINRPDKANALTEAMLAELADHVEAADQPVLVITGEGKVFSAGADLDDVRGGTLATSPEWERLSSAVASFKGLSVASLNGSCAGGSMGMVLACDLRVAVETAKFFYPVIKIGVLPQPSDPARMRALVGLSATKRILLTGAKIEAQEALSLGLIDQISDLDLEADTLALIEPALKAKPAQVSAIKALIG</sequence>
<dbReference type="Proteomes" id="UP000203464">
    <property type="component" value="Unassembled WGS sequence"/>
</dbReference>
<dbReference type="AlphaFoldDB" id="A0A238KGC5"/>
<dbReference type="InterPro" id="IPR029045">
    <property type="entry name" value="ClpP/crotonase-like_dom_sf"/>
</dbReference>
<gene>
    <name evidence="1" type="primary">paaF_2</name>
    <name evidence="1" type="ORF">OCA8868_02613</name>
</gene>
<dbReference type="OrthoDB" id="7848551at2"/>
<dbReference type="SUPFAM" id="SSF52096">
    <property type="entry name" value="ClpP/crotonase"/>
    <property type="match status" value="1"/>
</dbReference>
<dbReference type="RefSeq" id="WP_093996989.1">
    <property type="nucleotide sequence ID" value="NZ_FXYD01000004.1"/>
</dbReference>
<protein>
    <submittedName>
        <fullName evidence="1">2,3-dehydroadipyl-CoA hydratase</fullName>
        <ecNumber evidence="1">4.2.1.17</ecNumber>
    </submittedName>
</protein>
<dbReference type="Gene3D" id="3.90.226.10">
    <property type="entry name" value="2-enoyl-CoA Hydratase, Chain A, domain 1"/>
    <property type="match status" value="1"/>
</dbReference>
<dbReference type="EMBL" id="FXYD01000004">
    <property type="protein sequence ID" value="SMX41919.1"/>
    <property type="molecule type" value="Genomic_DNA"/>
</dbReference>
<name>A0A238KGC5_9RHOB</name>
<dbReference type="Pfam" id="PF00378">
    <property type="entry name" value="ECH_1"/>
    <property type="match status" value="1"/>
</dbReference>
<proteinExistence type="predicted"/>